<dbReference type="PANTHER" id="PTHR30483">
    <property type="entry name" value="LEUCINE-SPECIFIC-BINDING PROTEIN"/>
    <property type="match status" value="1"/>
</dbReference>
<feature type="transmembrane region" description="Helical" evidence="1">
    <location>
        <begin position="35"/>
        <end position="53"/>
    </location>
</feature>
<dbReference type="AlphaFoldDB" id="A0A944MC49"/>
<dbReference type="SUPFAM" id="SSF53822">
    <property type="entry name" value="Periplasmic binding protein-like I"/>
    <property type="match status" value="1"/>
</dbReference>
<organism evidence="2 3">
    <name type="scientific">Candidatus Thiodiazotropha taylori</name>
    <dbReference type="NCBI Taxonomy" id="2792791"/>
    <lineage>
        <taxon>Bacteria</taxon>
        <taxon>Pseudomonadati</taxon>
        <taxon>Pseudomonadota</taxon>
        <taxon>Gammaproteobacteria</taxon>
        <taxon>Chromatiales</taxon>
        <taxon>Sedimenticolaceae</taxon>
        <taxon>Candidatus Thiodiazotropha</taxon>
    </lineage>
</organism>
<reference evidence="2 3" key="1">
    <citation type="submission" date="2021-05" db="EMBL/GenBank/DDBJ databases">
        <title>Genetic and Functional Diversity in Clade A Lucinid endosymbionts from the Bahamas.</title>
        <authorList>
            <person name="Giani N.M."/>
            <person name="Engel A.S."/>
            <person name="Campbell B.J."/>
        </authorList>
    </citation>
    <scope>NUCLEOTIDE SEQUENCE [LARGE SCALE GENOMIC DNA]</scope>
    <source>
        <strain evidence="2">LUC16012Gg_MoonRockCtena</strain>
    </source>
</reference>
<evidence type="ECO:0000256" key="1">
    <source>
        <dbReference type="SAM" id="Phobius"/>
    </source>
</evidence>
<keyword evidence="1" id="KW-0472">Membrane</keyword>
<accession>A0A944MC49</accession>
<protein>
    <submittedName>
        <fullName evidence="2">ABC transporter substrate-binding protein</fullName>
    </submittedName>
</protein>
<name>A0A944MC49_9GAMM</name>
<keyword evidence="1" id="KW-1133">Transmembrane helix</keyword>
<dbReference type="Proteomes" id="UP000770889">
    <property type="component" value="Unassembled WGS sequence"/>
</dbReference>
<proteinExistence type="predicted"/>
<dbReference type="InterPro" id="IPR051010">
    <property type="entry name" value="BCAA_transport"/>
</dbReference>
<comment type="caution">
    <text evidence="2">The sequence shown here is derived from an EMBL/GenBank/DDBJ whole genome shotgun (WGS) entry which is preliminary data.</text>
</comment>
<gene>
    <name evidence="2" type="ORF">KME65_19735</name>
</gene>
<keyword evidence="1" id="KW-0812">Transmembrane</keyword>
<dbReference type="EMBL" id="JAHHGM010000030">
    <property type="protein sequence ID" value="MBT2991198.1"/>
    <property type="molecule type" value="Genomic_DNA"/>
</dbReference>
<dbReference type="Gene3D" id="3.40.50.2300">
    <property type="match status" value="2"/>
</dbReference>
<dbReference type="NCBIfam" id="TIGR03863">
    <property type="entry name" value="PQQ_ABC_bind"/>
    <property type="match status" value="1"/>
</dbReference>
<dbReference type="InterPro" id="IPR028082">
    <property type="entry name" value="Peripla_BP_I"/>
</dbReference>
<dbReference type="CDD" id="cd06268">
    <property type="entry name" value="PBP1_ABC_transporter_LIVBP-like"/>
    <property type="match status" value="1"/>
</dbReference>
<dbReference type="InterPro" id="IPR022478">
    <property type="entry name" value="ABC_transptr_sub-bd_PQQ"/>
</dbReference>
<dbReference type="PANTHER" id="PTHR30483:SF6">
    <property type="entry name" value="PERIPLASMIC BINDING PROTEIN OF ABC TRANSPORTER FOR NATURAL AMINO ACIDS"/>
    <property type="match status" value="1"/>
</dbReference>
<evidence type="ECO:0000313" key="2">
    <source>
        <dbReference type="EMBL" id="MBT2991198.1"/>
    </source>
</evidence>
<evidence type="ECO:0000313" key="3">
    <source>
        <dbReference type="Proteomes" id="UP000770889"/>
    </source>
</evidence>
<sequence length="434" mass="49081">MVWNLQLLNPVLNFPDLIEGAVLKRLEPDYKKKRFYQFPAILFALLGVLWLHGTASAAAGLDIQIALLSMKEERHIPLSLLEPIIDDTGQMGAEQGIRDNNTTGQFTGQTFTLMATKIDSDTSLLEAFVKLHAQGVRLFLVNLPAAKLIELADLPQAKESLLFNIAARDDELRTRLCRPNLLHTIPSRAMLADALAQYLTWKRWNEWFLVVGRHPQDKAYAKALRRAAKRFGHKIVEDKAWTFVPGARRTDSGHTREQEEVNAFTQVGDYDILIVADEQDEFGAFLSYRSYLPRPVGGSHGLSPAAWSGVHEQWGATQFQRRFHEKTGRWMTDRDYAAWLAVRTIGEAATRTSSNQAEQLKSYIASEDFNLAAFKGRPVTYREWNGQLRQPLLLTSPRLMISVSPQKGFLHQYTTLDTLGFDRAESSCKKQQPG</sequence>